<protein>
    <submittedName>
        <fullName evidence="5">FAD-dependent oxidoreductase</fullName>
    </submittedName>
</protein>
<evidence type="ECO:0000256" key="1">
    <source>
        <dbReference type="ARBA" id="ARBA00001974"/>
    </source>
</evidence>
<dbReference type="InterPro" id="IPR036188">
    <property type="entry name" value="FAD/NAD-bd_sf"/>
</dbReference>
<proteinExistence type="predicted"/>
<dbReference type="InterPro" id="IPR050641">
    <property type="entry name" value="RIFMO-like"/>
</dbReference>
<dbReference type="GO" id="GO:0071949">
    <property type="term" value="F:FAD binding"/>
    <property type="evidence" value="ECO:0007669"/>
    <property type="project" value="InterPro"/>
</dbReference>
<keyword evidence="2" id="KW-0285">Flavoprotein</keyword>
<dbReference type="Pfam" id="PF01494">
    <property type="entry name" value="FAD_binding_3"/>
    <property type="match status" value="1"/>
</dbReference>
<dbReference type="PANTHER" id="PTHR43004:SF19">
    <property type="entry name" value="BINDING MONOOXYGENASE, PUTATIVE (JCVI)-RELATED"/>
    <property type="match status" value="1"/>
</dbReference>
<dbReference type="Gene3D" id="3.50.50.60">
    <property type="entry name" value="FAD/NAD(P)-binding domain"/>
    <property type="match status" value="1"/>
</dbReference>
<dbReference type="Gene3D" id="3.30.70.2450">
    <property type="match status" value="1"/>
</dbReference>
<organism evidence="5">
    <name type="scientific">Streptomyces olivaceus</name>
    <dbReference type="NCBI Taxonomy" id="47716"/>
    <lineage>
        <taxon>Bacteria</taxon>
        <taxon>Bacillati</taxon>
        <taxon>Actinomycetota</taxon>
        <taxon>Actinomycetes</taxon>
        <taxon>Kitasatosporales</taxon>
        <taxon>Streptomycetaceae</taxon>
        <taxon>Streptomyces</taxon>
    </lineage>
</organism>
<dbReference type="RefSeq" id="WP_194279257.1">
    <property type="nucleotide sequence ID" value="NZ_CP043317.1"/>
</dbReference>
<dbReference type="SUPFAM" id="SSF51905">
    <property type="entry name" value="FAD/NAD(P)-binding domain"/>
    <property type="match status" value="1"/>
</dbReference>
<evidence type="ECO:0000313" key="5">
    <source>
        <dbReference type="EMBL" id="QFU80897.1"/>
    </source>
</evidence>
<dbReference type="GO" id="GO:0016709">
    <property type="term" value="F:oxidoreductase activity, acting on paired donors, with incorporation or reduction of molecular oxygen, NAD(P)H as one donor, and incorporation of one atom of oxygen"/>
    <property type="evidence" value="ECO:0007669"/>
    <property type="project" value="UniProtKB-ARBA"/>
</dbReference>
<reference evidence="5" key="1">
    <citation type="journal article" date="2019" name="Mar. Drugs">
        <title>Genome Sequencing of Streptomyces olivaceus SCSIO T05 and Activated Production of Lobophorin CR4 via Metabolic Engineering and Genome Mining.</title>
        <authorList>
            <person name="Zhang C."/>
            <person name="Ding W."/>
            <person name="Qin X."/>
            <person name="Ju J."/>
        </authorList>
    </citation>
    <scope>NUCLEOTIDE SEQUENCE</scope>
    <source>
        <strain evidence="5">SCSIO T05</strain>
    </source>
</reference>
<evidence type="ECO:0000256" key="3">
    <source>
        <dbReference type="ARBA" id="ARBA00022827"/>
    </source>
</evidence>
<keyword evidence="3" id="KW-0274">FAD</keyword>
<dbReference type="PRINTS" id="PR00420">
    <property type="entry name" value="RNGMNOXGNASE"/>
</dbReference>
<name>A0A5P9NYS7_STROV</name>
<dbReference type="Pfam" id="PF21274">
    <property type="entry name" value="Rng_hyd_C"/>
    <property type="match status" value="1"/>
</dbReference>
<accession>A0A5P9NYS7</accession>
<dbReference type="Gene3D" id="3.40.30.120">
    <property type="match status" value="1"/>
</dbReference>
<feature type="domain" description="FAD-binding" evidence="4">
    <location>
        <begin position="4"/>
        <end position="334"/>
    </location>
</feature>
<dbReference type="AlphaFoldDB" id="A0A5P9NYS7"/>
<comment type="cofactor">
    <cofactor evidence="1">
        <name>FAD</name>
        <dbReference type="ChEBI" id="CHEBI:57692"/>
    </cofactor>
</comment>
<dbReference type="InterPro" id="IPR002938">
    <property type="entry name" value="FAD-bd"/>
</dbReference>
<dbReference type="PANTHER" id="PTHR43004">
    <property type="entry name" value="TRK SYSTEM POTASSIUM UPTAKE PROTEIN"/>
    <property type="match status" value="1"/>
</dbReference>
<dbReference type="EMBL" id="MN396889">
    <property type="protein sequence ID" value="QFU80897.1"/>
    <property type="molecule type" value="Genomic_DNA"/>
</dbReference>
<sequence>MSHDVVIAGAGPVGLMLACELRLAGSEAVVLEDRPEPNPHAPGVALNGGVVELLEMRGLMDACRADGFEFPMAHFAHIWLDPGQLAGRYPYNFAMAHSRLIHHLTERARSLGVDLRFGHRVRGVTQDADGVDVRVEGPDGESTVRGRYLAGCDGADSAVRQAVGVGFTGNEEPFHGTVSDFVVEPDSVLNQHMGAKEYPAGLFAVSPVGPGTVRVLTGEFGVEPPSRDGAPALAQIRAAVHRLAGVEFTGDDPTWSARWFNVTRLAERYRAGRVFLAGEAAHTHFPLGGQALSTGMDDAVNLGWKLAADLAGYAPEGLLDTYEAERRPVARRACTTVRAQVALLHPLTELRDVVTELVRFPDVNEYFVRMAGGTDTRISFDEDLPEDAHPLLGRRIPGVAAAVQSVPELAEAWASGRGVLLDLSDEPEDGRLDITGWTDRVSPVRTKPLPGVDAEAVLLRPDGRVVWAARSGQGGDGLAEALRSRFGTPTPA</sequence>
<dbReference type="GeneID" id="69765601"/>
<evidence type="ECO:0000256" key="2">
    <source>
        <dbReference type="ARBA" id="ARBA00022630"/>
    </source>
</evidence>
<evidence type="ECO:0000259" key="4">
    <source>
        <dbReference type="Pfam" id="PF01494"/>
    </source>
</evidence>